<comment type="subunit">
    <text evidence="12">Component of the PAM complex.</text>
</comment>
<keyword evidence="11 12" id="KW-0472">Membrane</keyword>
<dbReference type="GO" id="GO:0030150">
    <property type="term" value="P:protein import into mitochondrial matrix"/>
    <property type="evidence" value="ECO:0007669"/>
    <property type="project" value="UniProtKB-UniRule"/>
</dbReference>
<comment type="subcellular location">
    <subcellularLocation>
        <location evidence="1 12">Mitochondrion inner membrane</location>
        <topology evidence="1 12">Multi-pass membrane protein</topology>
    </subcellularLocation>
</comment>
<feature type="transmembrane region" description="Helical" evidence="12">
    <location>
        <begin position="96"/>
        <end position="122"/>
    </location>
</feature>
<keyword evidence="10 12" id="KW-0496">Mitochondrion</keyword>
<comment type="caution">
    <text evidence="13">The sequence shown here is derived from an EMBL/GenBank/DDBJ whole genome shotgun (WGS) entry which is preliminary data.</text>
</comment>
<keyword evidence="3 12" id="KW-0813">Transport</keyword>
<keyword evidence="8 12" id="KW-1133">Transmembrane helix</keyword>
<dbReference type="OrthoDB" id="5970083at2759"/>
<dbReference type="AlphaFoldDB" id="A0A9P7EQB4"/>
<feature type="transmembrane region" description="Helical" evidence="12">
    <location>
        <begin position="62"/>
        <end position="81"/>
    </location>
</feature>
<proteinExistence type="inferred from homology"/>
<keyword evidence="7" id="KW-0809">Transit peptide</keyword>
<reference evidence="13" key="1">
    <citation type="journal article" date="2020" name="New Phytol.">
        <title>Comparative genomics reveals dynamic genome evolution in host specialist ectomycorrhizal fungi.</title>
        <authorList>
            <person name="Lofgren L.A."/>
            <person name="Nguyen N.H."/>
            <person name="Vilgalys R."/>
            <person name="Ruytinx J."/>
            <person name="Liao H.L."/>
            <person name="Branco S."/>
            <person name="Kuo A."/>
            <person name="LaButti K."/>
            <person name="Lipzen A."/>
            <person name="Andreopoulos W."/>
            <person name="Pangilinan J."/>
            <person name="Riley R."/>
            <person name="Hundley H."/>
            <person name="Na H."/>
            <person name="Barry K."/>
            <person name="Grigoriev I.V."/>
            <person name="Stajich J.E."/>
            <person name="Kennedy P.G."/>
        </authorList>
    </citation>
    <scope>NUCLEOTIDE SEQUENCE</scope>
    <source>
        <strain evidence="13">MN1</strain>
    </source>
</reference>
<keyword evidence="9 12" id="KW-0811">Translocation</keyword>
<evidence type="ECO:0000256" key="6">
    <source>
        <dbReference type="ARBA" id="ARBA00022927"/>
    </source>
</evidence>
<evidence type="ECO:0000256" key="3">
    <source>
        <dbReference type="ARBA" id="ARBA00022448"/>
    </source>
</evidence>
<comment type="similarity">
    <text evidence="2 12">Belongs to the PAM17 family.</text>
</comment>
<evidence type="ECO:0000256" key="8">
    <source>
        <dbReference type="ARBA" id="ARBA00022989"/>
    </source>
</evidence>
<comment type="function">
    <text evidence="12">Component of the PAM complex, a complex required for the translocation of transit peptide-containing proteins from the inner membrane into the mitochondrial matrix in an ATP-dependent manner.</text>
</comment>
<evidence type="ECO:0000256" key="7">
    <source>
        <dbReference type="ARBA" id="ARBA00022946"/>
    </source>
</evidence>
<evidence type="ECO:0000256" key="9">
    <source>
        <dbReference type="ARBA" id="ARBA00023010"/>
    </source>
</evidence>
<evidence type="ECO:0000313" key="14">
    <source>
        <dbReference type="Proteomes" id="UP000807769"/>
    </source>
</evidence>
<dbReference type="GeneID" id="64631857"/>
<keyword evidence="4 12" id="KW-0812">Transmembrane</keyword>
<protein>
    <recommendedName>
        <fullName evidence="12">Presequence translocated-associated motor subunit PAM17</fullName>
    </recommendedName>
</protein>
<organism evidence="13 14">
    <name type="scientific">Suillus subaureus</name>
    <dbReference type="NCBI Taxonomy" id="48587"/>
    <lineage>
        <taxon>Eukaryota</taxon>
        <taxon>Fungi</taxon>
        <taxon>Dikarya</taxon>
        <taxon>Basidiomycota</taxon>
        <taxon>Agaricomycotina</taxon>
        <taxon>Agaricomycetes</taxon>
        <taxon>Agaricomycetidae</taxon>
        <taxon>Boletales</taxon>
        <taxon>Suillineae</taxon>
        <taxon>Suillaceae</taxon>
        <taxon>Suillus</taxon>
    </lineage>
</organism>
<evidence type="ECO:0000256" key="4">
    <source>
        <dbReference type="ARBA" id="ARBA00022692"/>
    </source>
</evidence>
<gene>
    <name evidence="13" type="ORF">BJ212DRAFT_1443520</name>
</gene>
<dbReference type="EMBL" id="JABBWG010000001">
    <property type="protein sequence ID" value="KAG1827537.1"/>
    <property type="molecule type" value="Genomic_DNA"/>
</dbReference>
<dbReference type="PANTHER" id="PTHR28021">
    <property type="entry name" value="PRESEQUENCE TRANSLOCATED-ASSOCIATED MOTOR SUBUNIT PAM17, MITOCHONDRIAL"/>
    <property type="match status" value="1"/>
</dbReference>
<evidence type="ECO:0000256" key="10">
    <source>
        <dbReference type="ARBA" id="ARBA00023128"/>
    </source>
</evidence>
<dbReference type="RefSeq" id="XP_041200384.1">
    <property type="nucleotide sequence ID" value="XM_041337841.1"/>
</dbReference>
<evidence type="ECO:0000313" key="13">
    <source>
        <dbReference type="EMBL" id="KAG1827537.1"/>
    </source>
</evidence>
<dbReference type="Pfam" id="PF08566">
    <property type="entry name" value="Pam17"/>
    <property type="match status" value="1"/>
</dbReference>
<evidence type="ECO:0000256" key="5">
    <source>
        <dbReference type="ARBA" id="ARBA00022792"/>
    </source>
</evidence>
<evidence type="ECO:0000256" key="11">
    <source>
        <dbReference type="ARBA" id="ARBA00023136"/>
    </source>
</evidence>
<dbReference type="GO" id="GO:0001405">
    <property type="term" value="C:PAM complex, Tim23 associated import motor"/>
    <property type="evidence" value="ECO:0007669"/>
    <property type="project" value="UniProtKB-UniRule"/>
</dbReference>
<keyword evidence="14" id="KW-1185">Reference proteome</keyword>
<evidence type="ECO:0000256" key="12">
    <source>
        <dbReference type="RuleBase" id="RU367146"/>
    </source>
</evidence>
<sequence>MSVSLARISCHEVRLAPPRICRRAVLNIRHNSNTPVSEAEQQNLTWPEYLEIRKSKRKWETAATIPACILGLVGGLAYFGSLESDATKPIMGIDPLFFYGGCTVSCMGLGYLIGPTIGAAGWRMTHRRAMNLIEAKDRRFHQHIVKNRVDPTAQSATNPCRISMVREKIGSLHQYRQWLRDQARFRRKARFAEE</sequence>
<dbReference type="InterPro" id="IPR013875">
    <property type="entry name" value="Pam17"/>
</dbReference>
<evidence type="ECO:0000256" key="1">
    <source>
        <dbReference type="ARBA" id="ARBA00004448"/>
    </source>
</evidence>
<accession>A0A9P7EQB4</accession>
<dbReference type="PANTHER" id="PTHR28021:SF1">
    <property type="entry name" value="PRESEQUENCE TRANSLOCATED-ASSOCIATED MOTOR SUBUNIT PAM17, MITOCHONDRIAL"/>
    <property type="match status" value="1"/>
</dbReference>
<evidence type="ECO:0000256" key="2">
    <source>
        <dbReference type="ARBA" id="ARBA00006837"/>
    </source>
</evidence>
<keyword evidence="5 12" id="KW-0999">Mitochondrion inner membrane</keyword>
<dbReference type="Proteomes" id="UP000807769">
    <property type="component" value="Unassembled WGS sequence"/>
</dbReference>
<name>A0A9P7EQB4_9AGAM</name>
<keyword evidence="6 12" id="KW-0653">Protein transport</keyword>